<dbReference type="EMBL" id="KQ435054">
    <property type="protein sequence ID" value="KZC14276.1"/>
    <property type="molecule type" value="Genomic_DNA"/>
</dbReference>
<reference evidence="2 3" key="1">
    <citation type="submission" date="2015-07" db="EMBL/GenBank/DDBJ databases">
        <title>The genome of Dufourea novaeangliae.</title>
        <authorList>
            <person name="Pan H."/>
            <person name="Kapheim K."/>
        </authorList>
    </citation>
    <scope>NUCLEOTIDE SEQUENCE [LARGE SCALE GENOMIC DNA]</scope>
    <source>
        <strain evidence="2">0120121106</strain>
        <tissue evidence="2">Whole body</tissue>
    </source>
</reference>
<keyword evidence="1" id="KW-1133">Transmembrane helix</keyword>
<keyword evidence="1" id="KW-0812">Transmembrane</keyword>
<name>A0A154PQS5_DUFNO</name>
<dbReference type="AlphaFoldDB" id="A0A154PQS5"/>
<sequence length="51" mass="5545">MRRPSDQRGEVEILVVPVETVSILVAASAYGIAPGDRSSNTEIFHDIVIHV</sequence>
<feature type="transmembrane region" description="Helical" evidence="1">
    <location>
        <begin position="12"/>
        <end position="33"/>
    </location>
</feature>
<keyword evidence="1" id="KW-0472">Membrane</keyword>
<accession>A0A154PQS5</accession>
<evidence type="ECO:0000313" key="3">
    <source>
        <dbReference type="Proteomes" id="UP000076502"/>
    </source>
</evidence>
<protein>
    <submittedName>
        <fullName evidence="2">Uncharacterized protein</fullName>
    </submittedName>
</protein>
<evidence type="ECO:0000313" key="2">
    <source>
        <dbReference type="EMBL" id="KZC14276.1"/>
    </source>
</evidence>
<organism evidence="2 3">
    <name type="scientific">Dufourea novaeangliae</name>
    <name type="common">Sweat bee</name>
    <dbReference type="NCBI Taxonomy" id="178035"/>
    <lineage>
        <taxon>Eukaryota</taxon>
        <taxon>Metazoa</taxon>
        <taxon>Ecdysozoa</taxon>
        <taxon>Arthropoda</taxon>
        <taxon>Hexapoda</taxon>
        <taxon>Insecta</taxon>
        <taxon>Pterygota</taxon>
        <taxon>Neoptera</taxon>
        <taxon>Endopterygota</taxon>
        <taxon>Hymenoptera</taxon>
        <taxon>Apocrita</taxon>
        <taxon>Aculeata</taxon>
        <taxon>Apoidea</taxon>
        <taxon>Anthophila</taxon>
        <taxon>Halictidae</taxon>
        <taxon>Rophitinae</taxon>
        <taxon>Dufourea</taxon>
    </lineage>
</organism>
<evidence type="ECO:0000256" key="1">
    <source>
        <dbReference type="SAM" id="Phobius"/>
    </source>
</evidence>
<gene>
    <name evidence="2" type="ORF">WN55_06725</name>
</gene>
<dbReference type="Proteomes" id="UP000076502">
    <property type="component" value="Unassembled WGS sequence"/>
</dbReference>
<keyword evidence="3" id="KW-1185">Reference proteome</keyword>
<proteinExistence type="predicted"/>